<name>A0A4S5CDM5_AERVE</name>
<dbReference type="Proteomes" id="UP000309618">
    <property type="component" value="Unassembled WGS sequence"/>
</dbReference>
<proteinExistence type="predicted"/>
<reference evidence="1 2" key="1">
    <citation type="submission" date="2019-04" db="EMBL/GenBank/DDBJ databases">
        <title>Comparative genomics of Aeromonas veronii strains pathogenic to fish.</title>
        <authorList>
            <person name="Cascarano M.C."/>
            <person name="Smyrli M."/>
            <person name="Katharios P."/>
        </authorList>
    </citation>
    <scope>NUCLEOTIDE SEQUENCE [LARGE SCALE GENOMIC DNA]</scope>
    <source>
        <strain evidence="1 2">XU1</strain>
    </source>
</reference>
<evidence type="ECO:0000313" key="2">
    <source>
        <dbReference type="Proteomes" id="UP000309618"/>
    </source>
</evidence>
<gene>
    <name evidence="1" type="ORF">E8Q35_14830</name>
</gene>
<protein>
    <submittedName>
        <fullName evidence="1">Uncharacterized protein</fullName>
    </submittedName>
</protein>
<evidence type="ECO:0000313" key="1">
    <source>
        <dbReference type="EMBL" id="THJ43579.1"/>
    </source>
</evidence>
<comment type="caution">
    <text evidence="1">The sequence shown here is derived from an EMBL/GenBank/DDBJ whole genome shotgun (WGS) entry which is preliminary data.</text>
</comment>
<dbReference type="AlphaFoldDB" id="A0A4S5CDM5"/>
<sequence>MKPKNIPLIGTVFTKTTDESTCEVFTVGNVLLPAGVSAPKGGISFYYGAKTTSTQSLSLAFRHANDMGTNLVQINFEVVGNCADGMLTKDELPEAKFMHLERIDRYIADLICPLFVAFMNKHGRSFTNVSSVKMLCSEIARNIDFVSELHNDEAFNHLDVIVYPVIEDDGKRSVRGILFRDENLNYDTFYSPIFENAKFELDRTLFKPSSGDLVDNLTLNKTNENHSRSLSM</sequence>
<accession>A0A4S5CDM5</accession>
<dbReference type="EMBL" id="SSUX01000011">
    <property type="protein sequence ID" value="THJ43579.1"/>
    <property type="molecule type" value="Genomic_DNA"/>
</dbReference>
<organism evidence="1 2">
    <name type="scientific">Aeromonas veronii</name>
    <dbReference type="NCBI Taxonomy" id="654"/>
    <lineage>
        <taxon>Bacteria</taxon>
        <taxon>Pseudomonadati</taxon>
        <taxon>Pseudomonadota</taxon>
        <taxon>Gammaproteobacteria</taxon>
        <taxon>Aeromonadales</taxon>
        <taxon>Aeromonadaceae</taxon>
        <taxon>Aeromonas</taxon>
    </lineage>
</organism>
<dbReference type="RefSeq" id="WP_136502018.1">
    <property type="nucleotide sequence ID" value="NZ_SSUX01000011.1"/>
</dbReference>